<sequence>MGRSHSIRNEISKEISQEELRKKNPCVGECSRSSRLDIQSSLQPFLGANSAEPHPRRAPGNEQNARLRVLMIRMDAVALEGVIGLRGVRLAACVEWITFPMASTDEENISHQSSRRPQKKKKISYKSSRCPQKKSSRCL</sequence>
<feature type="region of interest" description="Disordered" evidence="1">
    <location>
        <begin position="105"/>
        <end position="139"/>
    </location>
</feature>
<dbReference type="Proteomes" id="UP001054945">
    <property type="component" value="Unassembled WGS sequence"/>
</dbReference>
<proteinExistence type="predicted"/>
<evidence type="ECO:0000313" key="3">
    <source>
        <dbReference type="Proteomes" id="UP001054945"/>
    </source>
</evidence>
<organism evidence="2 3">
    <name type="scientific">Caerostris extrusa</name>
    <name type="common">Bark spider</name>
    <name type="synonym">Caerostris bankana</name>
    <dbReference type="NCBI Taxonomy" id="172846"/>
    <lineage>
        <taxon>Eukaryota</taxon>
        <taxon>Metazoa</taxon>
        <taxon>Ecdysozoa</taxon>
        <taxon>Arthropoda</taxon>
        <taxon>Chelicerata</taxon>
        <taxon>Arachnida</taxon>
        <taxon>Araneae</taxon>
        <taxon>Araneomorphae</taxon>
        <taxon>Entelegynae</taxon>
        <taxon>Araneoidea</taxon>
        <taxon>Araneidae</taxon>
        <taxon>Caerostris</taxon>
    </lineage>
</organism>
<gene>
    <name evidence="2" type="ORF">CEXT_94051</name>
</gene>
<protein>
    <submittedName>
        <fullName evidence="2">Uncharacterized protein</fullName>
    </submittedName>
</protein>
<evidence type="ECO:0000256" key="1">
    <source>
        <dbReference type="SAM" id="MobiDB-lite"/>
    </source>
</evidence>
<keyword evidence="3" id="KW-1185">Reference proteome</keyword>
<comment type="caution">
    <text evidence="2">The sequence shown here is derived from an EMBL/GenBank/DDBJ whole genome shotgun (WGS) entry which is preliminary data.</text>
</comment>
<dbReference type="EMBL" id="BPLR01005812">
    <property type="protein sequence ID" value="GIY05163.1"/>
    <property type="molecule type" value="Genomic_DNA"/>
</dbReference>
<name>A0AAV4QCV9_CAEEX</name>
<dbReference type="AlphaFoldDB" id="A0AAV4QCV9"/>
<accession>A0AAV4QCV9</accession>
<feature type="region of interest" description="Disordered" evidence="1">
    <location>
        <begin position="42"/>
        <end position="62"/>
    </location>
</feature>
<feature type="compositionally biased region" description="Basic residues" evidence="1">
    <location>
        <begin position="113"/>
        <end position="124"/>
    </location>
</feature>
<evidence type="ECO:0000313" key="2">
    <source>
        <dbReference type="EMBL" id="GIY05163.1"/>
    </source>
</evidence>
<reference evidence="2 3" key="1">
    <citation type="submission" date="2021-06" db="EMBL/GenBank/DDBJ databases">
        <title>Caerostris extrusa draft genome.</title>
        <authorList>
            <person name="Kono N."/>
            <person name="Arakawa K."/>
        </authorList>
    </citation>
    <scope>NUCLEOTIDE SEQUENCE [LARGE SCALE GENOMIC DNA]</scope>
</reference>